<evidence type="ECO:0000313" key="12">
    <source>
        <dbReference type="EMBL" id="KGF29011.1"/>
    </source>
</evidence>
<feature type="transmembrane region" description="Helical" evidence="10">
    <location>
        <begin position="159"/>
        <end position="180"/>
    </location>
</feature>
<feature type="transmembrane region" description="Helical" evidence="10">
    <location>
        <begin position="89"/>
        <end position="114"/>
    </location>
</feature>
<feature type="transmembrane region" description="Helical" evidence="10">
    <location>
        <begin position="314"/>
        <end position="347"/>
    </location>
</feature>
<feature type="transmembrane region" description="Helical" evidence="10">
    <location>
        <begin position="134"/>
        <end position="152"/>
    </location>
</feature>
<accession>A0A095Z3R8</accession>
<evidence type="ECO:0000256" key="10">
    <source>
        <dbReference type="HAMAP-Rule" id="MF_02078"/>
    </source>
</evidence>
<evidence type="ECO:0000256" key="7">
    <source>
        <dbReference type="ARBA" id="ARBA00023136"/>
    </source>
</evidence>
<feature type="transmembrane region" description="Helical" evidence="10">
    <location>
        <begin position="186"/>
        <end position="209"/>
    </location>
</feature>
<feature type="transmembrane region" description="Helical" evidence="10">
    <location>
        <begin position="415"/>
        <end position="434"/>
    </location>
</feature>
<name>A0A095Z3R8_9BURK</name>
<keyword evidence="10" id="KW-0997">Cell inner membrane</keyword>
<dbReference type="PANTHER" id="PTHR47019:SF1">
    <property type="entry name" value="LIPID II FLIPPASE MURJ"/>
    <property type="match status" value="1"/>
</dbReference>
<gene>
    <name evidence="10" type="primary">murJ</name>
    <name evidence="12" type="ORF">HMPREF2130_09115</name>
</gene>
<dbReference type="Pfam" id="PF03023">
    <property type="entry name" value="MurJ"/>
    <property type="match status" value="1"/>
</dbReference>
<keyword evidence="10 11" id="KW-0961">Cell wall biogenesis/degradation</keyword>
<dbReference type="HAMAP" id="MF_02078">
    <property type="entry name" value="MurJ_MviN"/>
    <property type="match status" value="1"/>
</dbReference>
<dbReference type="InterPro" id="IPR051050">
    <property type="entry name" value="Lipid_II_flippase_MurJ/MviN"/>
</dbReference>
<comment type="function">
    <text evidence="8 10 11">Involved in peptidoglycan biosynthesis. Transports lipid-linked peptidoglycan precursors from the inner to the outer leaflet of the cytoplasmic membrane.</text>
</comment>
<evidence type="ECO:0000256" key="11">
    <source>
        <dbReference type="PIRNR" id="PIRNR002869"/>
    </source>
</evidence>
<dbReference type="Proteomes" id="UP000029629">
    <property type="component" value="Unassembled WGS sequence"/>
</dbReference>
<evidence type="ECO:0000256" key="8">
    <source>
        <dbReference type="ARBA" id="ARBA00060041"/>
    </source>
</evidence>
<evidence type="ECO:0000256" key="1">
    <source>
        <dbReference type="ARBA" id="ARBA00004651"/>
    </source>
</evidence>
<keyword evidence="10 11" id="KW-0813">Transport</keyword>
<feature type="transmembrane region" description="Helical" evidence="10">
    <location>
        <begin position="26"/>
        <end position="45"/>
    </location>
</feature>
<comment type="pathway">
    <text evidence="10">Cell wall biogenesis; peptidoglycan biosynthesis.</text>
</comment>
<keyword evidence="7 10" id="KW-0472">Membrane</keyword>
<comment type="subcellular location">
    <subcellularLocation>
        <location evidence="10">Cell inner membrane</location>
        <topology evidence="10">Multi-pass membrane protein</topology>
    </subcellularLocation>
    <subcellularLocation>
        <location evidence="1">Cell membrane</location>
        <topology evidence="1">Multi-pass membrane protein</topology>
    </subcellularLocation>
</comment>
<keyword evidence="13" id="KW-1185">Reference proteome</keyword>
<dbReference type="AlphaFoldDB" id="A0A095Z3R8"/>
<dbReference type="CDD" id="cd13123">
    <property type="entry name" value="MATE_MurJ_like"/>
    <property type="match status" value="1"/>
</dbReference>
<sequence>MSLFKSAATISGLTFLSRITGLARDIIIARAFGASALTDAFWVAFRIPNLLRRLFAEGAFSQAFVPILGAYKEQYSEAEVKGLLNHVSLILGATLLLISILGAIFAPLIVTLMASGIARDGGEPYAAAIWMTRVMFPYIFCMSLVALASGVLNTWRKFAIPAFTPILLNLSMIGAALLLVEHVALPIYALAVGVMIGGVLQLGTQWLALARIDMLPRPSLNFKAAWQNSTVRRIIKLMGPATIGVSVAQLSLLINTNIATWLPGGSVSWLSFADRLMEFPTALLGIALGTVLLPNLAAAHANEDHQRYSQLMDWGLRLICLLGLPCMLGLALLSDGLVAALFNYGAFSSTDVAQTQKAVIAYGFGILGILAVKILAPGFYAKQDIRTPVKIAVLVLVMTQAMNLVLVPLLQHSGLALSIGLGATLNAFLLYRGLRKRNIYQPSGAWLSFFLRLLPALLLMALWLVACGHVISWEQDSSHGLIYYLSQQWPLAAQNSFVLWRLVILALVLLCCVAIYFATLLLSGFRVRDFLKR</sequence>
<keyword evidence="6 10" id="KW-1133">Transmembrane helix</keyword>
<dbReference type="RefSeq" id="WP_036560212.1">
    <property type="nucleotide sequence ID" value="NZ_JRNI01000044.1"/>
</dbReference>
<feature type="transmembrane region" description="Helical" evidence="10">
    <location>
        <begin position="498"/>
        <end position="523"/>
    </location>
</feature>
<evidence type="ECO:0000256" key="5">
    <source>
        <dbReference type="ARBA" id="ARBA00022984"/>
    </source>
</evidence>
<dbReference type="GO" id="GO:0008360">
    <property type="term" value="P:regulation of cell shape"/>
    <property type="evidence" value="ECO:0007669"/>
    <property type="project" value="UniProtKB-UniRule"/>
</dbReference>
<dbReference type="EMBL" id="JRNI01000044">
    <property type="protein sequence ID" value="KGF29011.1"/>
    <property type="molecule type" value="Genomic_DNA"/>
</dbReference>
<dbReference type="UniPathway" id="UPA00219"/>
<comment type="similarity">
    <text evidence="9 10 11">Belongs to the MurJ/MviN family.</text>
</comment>
<feature type="transmembrane region" description="Helical" evidence="10">
    <location>
        <begin position="446"/>
        <end position="471"/>
    </location>
</feature>
<keyword evidence="5 10" id="KW-0573">Peptidoglycan synthesis</keyword>
<evidence type="ECO:0000256" key="6">
    <source>
        <dbReference type="ARBA" id="ARBA00022989"/>
    </source>
</evidence>
<dbReference type="PANTHER" id="PTHR47019">
    <property type="entry name" value="LIPID II FLIPPASE MURJ"/>
    <property type="match status" value="1"/>
</dbReference>
<feature type="transmembrane region" description="Helical" evidence="10">
    <location>
        <begin position="282"/>
        <end position="302"/>
    </location>
</feature>
<evidence type="ECO:0000256" key="9">
    <source>
        <dbReference type="ARBA" id="ARBA00061532"/>
    </source>
</evidence>
<keyword evidence="2 10" id="KW-1003">Cell membrane</keyword>
<protein>
    <recommendedName>
        <fullName evidence="10">Probable lipid II flippase MurJ</fullName>
    </recommendedName>
</protein>
<keyword evidence="4 10" id="KW-0133">Cell shape</keyword>
<evidence type="ECO:0000256" key="2">
    <source>
        <dbReference type="ARBA" id="ARBA00022475"/>
    </source>
</evidence>
<dbReference type="GO" id="GO:0034204">
    <property type="term" value="P:lipid translocation"/>
    <property type="evidence" value="ECO:0007669"/>
    <property type="project" value="TreeGrafter"/>
</dbReference>
<dbReference type="PIRSF" id="PIRSF002869">
    <property type="entry name" value="MviN"/>
    <property type="match status" value="1"/>
</dbReference>
<proteinExistence type="inferred from homology"/>
<dbReference type="GO" id="GO:0009252">
    <property type="term" value="P:peptidoglycan biosynthetic process"/>
    <property type="evidence" value="ECO:0007669"/>
    <property type="project" value="UniProtKB-UniRule"/>
</dbReference>
<organism evidence="12 13">
    <name type="scientific">Oligella urethralis DNF00040</name>
    <dbReference type="NCBI Taxonomy" id="1401065"/>
    <lineage>
        <taxon>Bacteria</taxon>
        <taxon>Pseudomonadati</taxon>
        <taxon>Pseudomonadota</taxon>
        <taxon>Betaproteobacteria</taxon>
        <taxon>Burkholderiales</taxon>
        <taxon>Alcaligenaceae</taxon>
        <taxon>Oligella</taxon>
    </lineage>
</organism>
<dbReference type="GO" id="GO:0005886">
    <property type="term" value="C:plasma membrane"/>
    <property type="evidence" value="ECO:0007669"/>
    <property type="project" value="UniProtKB-SubCell"/>
</dbReference>
<dbReference type="OrthoDB" id="9816572at2"/>
<dbReference type="GO" id="GO:0071555">
    <property type="term" value="P:cell wall organization"/>
    <property type="evidence" value="ECO:0007669"/>
    <property type="project" value="UniProtKB-UniRule"/>
</dbReference>
<feature type="transmembrane region" description="Helical" evidence="10">
    <location>
        <begin position="391"/>
        <end position="409"/>
    </location>
</feature>
<reference evidence="12 13" key="1">
    <citation type="submission" date="2014-07" db="EMBL/GenBank/DDBJ databases">
        <authorList>
            <person name="McCorrison J."/>
            <person name="Sanka R."/>
            <person name="Torralba M."/>
            <person name="Gillis M."/>
            <person name="Haft D.H."/>
            <person name="Methe B."/>
            <person name="Sutton G."/>
            <person name="Nelson K.E."/>
        </authorList>
    </citation>
    <scope>NUCLEOTIDE SEQUENCE [LARGE SCALE GENOMIC DNA]</scope>
    <source>
        <strain evidence="12 13">DNF00040</strain>
    </source>
</reference>
<feature type="transmembrane region" description="Helical" evidence="10">
    <location>
        <begin position="359"/>
        <end position="379"/>
    </location>
</feature>
<evidence type="ECO:0000256" key="4">
    <source>
        <dbReference type="ARBA" id="ARBA00022960"/>
    </source>
</evidence>
<evidence type="ECO:0000256" key="3">
    <source>
        <dbReference type="ARBA" id="ARBA00022692"/>
    </source>
</evidence>
<dbReference type="NCBIfam" id="TIGR01695">
    <property type="entry name" value="murJ_mviN"/>
    <property type="match status" value="1"/>
</dbReference>
<dbReference type="eggNOG" id="COG0728">
    <property type="taxonomic scope" value="Bacteria"/>
</dbReference>
<evidence type="ECO:0000313" key="13">
    <source>
        <dbReference type="Proteomes" id="UP000029629"/>
    </source>
</evidence>
<dbReference type="GO" id="GO:0015648">
    <property type="term" value="F:lipid-linked peptidoglycan transporter activity"/>
    <property type="evidence" value="ECO:0007669"/>
    <property type="project" value="UniProtKB-UniRule"/>
</dbReference>
<keyword evidence="3 10" id="KW-0812">Transmembrane</keyword>
<dbReference type="PRINTS" id="PR01806">
    <property type="entry name" value="VIRFACTRMVIN"/>
</dbReference>
<comment type="caution">
    <text evidence="12">The sequence shown here is derived from an EMBL/GenBank/DDBJ whole genome shotgun (WGS) entry which is preliminary data.</text>
</comment>
<dbReference type="InterPro" id="IPR004268">
    <property type="entry name" value="MurJ"/>
</dbReference>
<feature type="transmembrane region" description="Helical" evidence="10">
    <location>
        <begin position="241"/>
        <end position="262"/>
    </location>
</feature>